<feature type="transmembrane region" description="Helical" evidence="6">
    <location>
        <begin position="458"/>
        <end position="476"/>
    </location>
</feature>
<feature type="transmembrane region" description="Helical" evidence="6">
    <location>
        <begin position="434"/>
        <end position="451"/>
    </location>
</feature>
<feature type="transmembrane region" description="Helical" evidence="6">
    <location>
        <begin position="524"/>
        <end position="544"/>
    </location>
</feature>
<dbReference type="SUPFAM" id="SSF52091">
    <property type="entry name" value="SpoIIaa-like"/>
    <property type="match status" value="1"/>
</dbReference>
<feature type="transmembrane region" description="Helical" evidence="6">
    <location>
        <begin position="598"/>
        <end position="619"/>
    </location>
</feature>
<dbReference type="InterPro" id="IPR036513">
    <property type="entry name" value="STAS_dom_sf"/>
</dbReference>
<comment type="subcellular location">
    <subcellularLocation>
        <location evidence="1">Membrane</location>
        <topology evidence="1">Multi-pass membrane protein</topology>
    </subcellularLocation>
</comment>
<keyword evidence="2 6" id="KW-0812">Transmembrane</keyword>
<keyword evidence="4 6" id="KW-0472">Membrane</keyword>
<keyword evidence="3 6" id="KW-1133">Transmembrane helix</keyword>
<sequence length="917" mass="101564">MATFSSKTEFWKCQVQKYALTKTALQNILVKEQHWSNLEEMSKKNLEDEWVLKAAIRNGILGYIPSGETITLWPGSRVEYWKSRLIQVSASLAKELGKVQTQLGNDTKKRQDKEKKAQAAKAVAEEKLSSMKNKESAAAAKAKELIETNSLRVTRKDLTLEEKHQIKSLQGAPEEQANLSHAESFQMTIDGYTEEKAQQEKELKEASSLWSAFRKCRSAAGPAKPANVPGSAMSSQLLLPIAEQTGPASVWKRHLSEATKRSDWLAVLLGPAISVPFATCYAALICGDATMHAYFPIVLQQVMWTQLVGSIIALVIGQFVTTTNLDPLTAILFGQLARKVSRLQAGESQEVVLINMMVLMPLISLCLGMVLYVVGKLKLAMMLRFIPYTVVAGFLAGSGILILQESLSLAGGVELGDLCRQSLAGLTDLAGGSLMGRWLQIFLSIAFSALLEAAREMHIFGTPVVMAGSVGLSLMLEHFSQGALPPRSWFLEFPDPVSWWEPFVRMKDGLHQSYNKTEMADLEFLGSFLVIMTVSWSINTLAVAKLVPLRPGIRRCDEQDEIRTLGLTNVLLGSCGGLCSMQSFKIPMMMKAVRSGPTWPYFNVVVNVVLFLASPRVIVQSVPRFLFAGTVVRLSCDLINEWLLDARRRISAEEWLVLLATAIVVVINVTLGILFGLFCTLAWFAFEYMNVTGIAFESSLRESRSRVERTEQEHALLQQHGGSTLILWLNGYFFFGLACQVIDQVRDKIGERSATLIILDFSAVPAIDASGVCALVELVKELQEDHKARCILSGMARRLKKSLEREAQHQRVREVEMYPDLDKAAEACEEAILKQLPPPAKRRNDFGTRKSISKIDSLNCIAEVADTPFSLERSNEPDGGIWHHLLANELPHLDPDNLSVTILRTLAGEPQEKASGR</sequence>
<protein>
    <recommendedName>
        <fullName evidence="7">STAS domain-containing protein</fullName>
    </recommendedName>
</protein>
<feature type="domain" description="STAS" evidence="7">
    <location>
        <begin position="723"/>
        <end position="828"/>
    </location>
</feature>
<name>A0AA36NKZ8_9DINO</name>
<feature type="coiled-coil region" evidence="5">
    <location>
        <begin position="182"/>
        <end position="209"/>
    </location>
</feature>
<evidence type="ECO:0000256" key="5">
    <source>
        <dbReference type="SAM" id="Coils"/>
    </source>
</evidence>
<evidence type="ECO:0000259" key="7">
    <source>
        <dbReference type="PROSITE" id="PS50801"/>
    </source>
</evidence>
<dbReference type="InterPro" id="IPR002645">
    <property type="entry name" value="STAS_dom"/>
</dbReference>
<dbReference type="Gene3D" id="3.30.750.24">
    <property type="entry name" value="STAS domain"/>
    <property type="match status" value="1"/>
</dbReference>
<feature type="transmembrane region" description="Helical" evidence="6">
    <location>
        <begin position="385"/>
        <end position="403"/>
    </location>
</feature>
<dbReference type="AlphaFoldDB" id="A0AA36NKZ8"/>
<evidence type="ECO:0000313" key="8">
    <source>
        <dbReference type="EMBL" id="CAJ1408426.1"/>
    </source>
</evidence>
<dbReference type="CDD" id="cd07042">
    <property type="entry name" value="STAS_SulP_like_sulfate_transporter"/>
    <property type="match status" value="1"/>
</dbReference>
<dbReference type="PANTHER" id="PTHR43310">
    <property type="entry name" value="SULFATE TRANSPORTER YBAR-RELATED"/>
    <property type="match status" value="1"/>
</dbReference>
<dbReference type="Pfam" id="PF00916">
    <property type="entry name" value="Sulfate_transp"/>
    <property type="match status" value="1"/>
</dbReference>
<comment type="caution">
    <text evidence="8">The sequence shown here is derived from an EMBL/GenBank/DDBJ whole genome shotgun (WGS) entry which is preliminary data.</text>
</comment>
<dbReference type="Pfam" id="PF01740">
    <property type="entry name" value="STAS"/>
    <property type="match status" value="1"/>
</dbReference>
<organism evidence="8 9">
    <name type="scientific">Effrenium voratum</name>
    <dbReference type="NCBI Taxonomy" id="2562239"/>
    <lineage>
        <taxon>Eukaryota</taxon>
        <taxon>Sar</taxon>
        <taxon>Alveolata</taxon>
        <taxon>Dinophyceae</taxon>
        <taxon>Suessiales</taxon>
        <taxon>Symbiodiniaceae</taxon>
        <taxon>Effrenium</taxon>
    </lineage>
</organism>
<evidence type="ECO:0000256" key="1">
    <source>
        <dbReference type="ARBA" id="ARBA00004141"/>
    </source>
</evidence>
<feature type="transmembrane region" description="Helical" evidence="6">
    <location>
        <begin position="264"/>
        <end position="285"/>
    </location>
</feature>
<dbReference type="PROSITE" id="PS50801">
    <property type="entry name" value="STAS"/>
    <property type="match status" value="1"/>
</dbReference>
<dbReference type="GO" id="GO:0016020">
    <property type="term" value="C:membrane"/>
    <property type="evidence" value="ECO:0007669"/>
    <property type="project" value="UniProtKB-SubCell"/>
</dbReference>
<dbReference type="InterPro" id="IPR011547">
    <property type="entry name" value="SLC26A/SulP_dom"/>
</dbReference>
<evidence type="ECO:0000256" key="3">
    <source>
        <dbReference type="ARBA" id="ARBA00022989"/>
    </source>
</evidence>
<evidence type="ECO:0000313" key="9">
    <source>
        <dbReference type="Proteomes" id="UP001178507"/>
    </source>
</evidence>
<dbReference type="PANTHER" id="PTHR43310:SF2">
    <property type="entry name" value="SLC26A_SULP TRANSPORTER DOMAIN-CONTAINING PROTEIN"/>
    <property type="match status" value="1"/>
</dbReference>
<feature type="transmembrane region" description="Helical" evidence="6">
    <location>
        <begin position="656"/>
        <end position="686"/>
    </location>
</feature>
<evidence type="ECO:0000256" key="4">
    <source>
        <dbReference type="ARBA" id="ARBA00023136"/>
    </source>
</evidence>
<gene>
    <name evidence="8" type="ORF">EVOR1521_LOCUS29847</name>
</gene>
<dbReference type="Proteomes" id="UP001178507">
    <property type="component" value="Unassembled WGS sequence"/>
</dbReference>
<evidence type="ECO:0000256" key="6">
    <source>
        <dbReference type="SAM" id="Phobius"/>
    </source>
</evidence>
<feature type="transmembrane region" description="Helical" evidence="6">
    <location>
        <begin position="352"/>
        <end position="373"/>
    </location>
</feature>
<dbReference type="InterPro" id="IPR052706">
    <property type="entry name" value="Membrane-Transporter-like"/>
</dbReference>
<keyword evidence="9" id="KW-1185">Reference proteome</keyword>
<keyword evidence="5" id="KW-0175">Coiled coil</keyword>
<feature type="transmembrane region" description="Helical" evidence="6">
    <location>
        <begin position="297"/>
        <end position="320"/>
    </location>
</feature>
<reference evidence="8" key="1">
    <citation type="submission" date="2023-08" db="EMBL/GenBank/DDBJ databases">
        <authorList>
            <person name="Chen Y."/>
            <person name="Shah S."/>
            <person name="Dougan E. K."/>
            <person name="Thang M."/>
            <person name="Chan C."/>
        </authorList>
    </citation>
    <scope>NUCLEOTIDE SEQUENCE</scope>
</reference>
<proteinExistence type="predicted"/>
<evidence type="ECO:0000256" key="2">
    <source>
        <dbReference type="ARBA" id="ARBA00022692"/>
    </source>
</evidence>
<accession>A0AA36NKZ8</accession>
<dbReference type="EMBL" id="CAUJNA010003719">
    <property type="protein sequence ID" value="CAJ1408426.1"/>
    <property type="molecule type" value="Genomic_DNA"/>
</dbReference>